<proteinExistence type="predicted"/>
<dbReference type="EMBL" id="JAEANY010000002">
    <property type="protein sequence ID" value="MBH5322352.1"/>
    <property type="molecule type" value="Genomic_DNA"/>
</dbReference>
<dbReference type="RefSeq" id="WP_197921041.1">
    <property type="nucleotide sequence ID" value="NZ_CAWPTA010000007.1"/>
</dbReference>
<gene>
    <name evidence="2" type="ORF">I5L03_07110</name>
</gene>
<protein>
    <submittedName>
        <fullName evidence="2">Uncharacterized protein</fullName>
    </submittedName>
</protein>
<feature type="transmembrane region" description="Helical" evidence="1">
    <location>
        <begin position="34"/>
        <end position="56"/>
    </location>
</feature>
<name>A0ABS0N328_9SPHN</name>
<accession>A0ABS0N328</accession>
<comment type="caution">
    <text evidence="2">The sequence shown here is derived from an EMBL/GenBank/DDBJ whole genome shotgun (WGS) entry which is preliminary data.</text>
</comment>
<evidence type="ECO:0000313" key="2">
    <source>
        <dbReference type="EMBL" id="MBH5322352.1"/>
    </source>
</evidence>
<keyword evidence="1" id="KW-0472">Membrane</keyword>
<dbReference type="Proteomes" id="UP000602442">
    <property type="component" value="Unassembled WGS sequence"/>
</dbReference>
<feature type="transmembrane region" description="Helical" evidence="1">
    <location>
        <begin position="109"/>
        <end position="127"/>
    </location>
</feature>
<keyword evidence="1" id="KW-1133">Transmembrane helix</keyword>
<reference evidence="2 3" key="1">
    <citation type="submission" date="2020-11" db="EMBL/GenBank/DDBJ databases">
        <title>Erythrobacter sediminis sp. nov., a marine bacterium from a tidal flat of Garorim Bay.</title>
        <authorList>
            <person name="Kim D."/>
            <person name="Yoo Y."/>
            <person name="Kim J.-J."/>
        </authorList>
    </citation>
    <scope>NUCLEOTIDE SEQUENCE [LARGE SCALE GENOMIC DNA]</scope>
    <source>
        <strain evidence="2 3">JGD-13</strain>
    </source>
</reference>
<sequence>MGLAADFHITTAVAAAEAVQFGYNHDASQAWTDILVSLVQGIATLPLALIIVWLLHRIEFDRWAFVSAVTATIAALVATVLLELLGLNIWGMVVVSLRAIGLHPFVYEFWPALVILLIGSFLFALWLKRISAKSEARVVE</sequence>
<organism evidence="2 3">
    <name type="scientific">Aurantiacibacter sediminis</name>
    <dbReference type="NCBI Taxonomy" id="2793064"/>
    <lineage>
        <taxon>Bacteria</taxon>
        <taxon>Pseudomonadati</taxon>
        <taxon>Pseudomonadota</taxon>
        <taxon>Alphaproteobacteria</taxon>
        <taxon>Sphingomonadales</taxon>
        <taxon>Erythrobacteraceae</taxon>
        <taxon>Aurantiacibacter</taxon>
    </lineage>
</organism>
<keyword evidence="3" id="KW-1185">Reference proteome</keyword>
<feature type="transmembrane region" description="Helical" evidence="1">
    <location>
        <begin position="63"/>
        <end position="89"/>
    </location>
</feature>
<evidence type="ECO:0000256" key="1">
    <source>
        <dbReference type="SAM" id="Phobius"/>
    </source>
</evidence>
<evidence type="ECO:0000313" key="3">
    <source>
        <dbReference type="Proteomes" id="UP000602442"/>
    </source>
</evidence>
<keyword evidence="1" id="KW-0812">Transmembrane</keyword>